<protein>
    <submittedName>
        <fullName evidence="1">Uncharacterized protein</fullName>
    </submittedName>
</protein>
<organism evidence="1 2">
    <name type="scientific">Eumeta variegata</name>
    <name type="common">Bagworm moth</name>
    <name type="synonym">Eumeta japonica</name>
    <dbReference type="NCBI Taxonomy" id="151549"/>
    <lineage>
        <taxon>Eukaryota</taxon>
        <taxon>Metazoa</taxon>
        <taxon>Ecdysozoa</taxon>
        <taxon>Arthropoda</taxon>
        <taxon>Hexapoda</taxon>
        <taxon>Insecta</taxon>
        <taxon>Pterygota</taxon>
        <taxon>Neoptera</taxon>
        <taxon>Endopterygota</taxon>
        <taxon>Lepidoptera</taxon>
        <taxon>Glossata</taxon>
        <taxon>Ditrysia</taxon>
        <taxon>Tineoidea</taxon>
        <taxon>Psychidae</taxon>
        <taxon>Oiketicinae</taxon>
        <taxon>Eumeta</taxon>
    </lineage>
</organism>
<name>A0A4C1ZJG1_EUMVA</name>
<sequence>MKCVSFVNDGHFRLGGKSVAKSVATERDQTDKRPVNENVLKLSQQPYPARSLDTATLLTQTAHVQMLFARIETVYAADLSSLDARLHTEPSAGPRCRLRTTPLPRLRPHRNRTCLISNLVPDFNSGAGAVSDIYPGHDFDYNSRLTFGFNSVPV</sequence>
<keyword evidence="2" id="KW-1185">Reference proteome</keyword>
<dbReference type="Proteomes" id="UP000299102">
    <property type="component" value="Unassembled WGS sequence"/>
</dbReference>
<evidence type="ECO:0000313" key="2">
    <source>
        <dbReference type="Proteomes" id="UP000299102"/>
    </source>
</evidence>
<gene>
    <name evidence="1" type="ORF">EVAR_86875_1</name>
</gene>
<evidence type="ECO:0000313" key="1">
    <source>
        <dbReference type="EMBL" id="GBP87293.1"/>
    </source>
</evidence>
<accession>A0A4C1ZJG1</accession>
<dbReference type="AlphaFoldDB" id="A0A4C1ZJG1"/>
<proteinExistence type="predicted"/>
<comment type="caution">
    <text evidence="1">The sequence shown here is derived from an EMBL/GenBank/DDBJ whole genome shotgun (WGS) entry which is preliminary data.</text>
</comment>
<reference evidence="1 2" key="1">
    <citation type="journal article" date="2019" name="Commun. Biol.">
        <title>The bagworm genome reveals a unique fibroin gene that provides high tensile strength.</title>
        <authorList>
            <person name="Kono N."/>
            <person name="Nakamura H."/>
            <person name="Ohtoshi R."/>
            <person name="Tomita M."/>
            <person name="Numata K."/>
            <person name="Arakawa K."/>
        </authorList>
    </citation>
    <scope>NUCLEOTIDE SEQUENCE [LARGE SCALE GENOMIC DNA]</scope>
</reference>
<dbReference type="EMBL" id="BGZK01001850">
    <property type="protein sequence ID" value="GBP87293.1"/>
    <property type="molecule type" value="Genomic_DNA"/>
</dbReference>